<evidence type="ECO:0000256" key="8">
    <source>
        <dbReference type="ARBA" id="ARBA00023136"/>
    </source>
</evidence>
<dbReference type="Pfam" id="PF23358">
    <property type="entry name" value="OST48_MD"/>
    <property type="match status" value="1"/>
</dbReference>
<evidence type="ECO:0000256" key="4">
    <source>
        <dbReference type="ARBA" id="ARBA00013350"/>
    </source>
</evidence>
<organism evidence="14 15">
    <name type="scientific">Piliocolobus tephrosceles</name>
    <name type="common">Ugandan red Colobus</name>
    <dbReference type="NCBI Taxonomy" id="591936"/>
    <lineage>
        <taxon>Eukaryota</taxon>
        <taxon>Metazoa</taxon>
        <taxon>Chordata</taxon>
        <taxon>Craniata</taxon>
        <taxon>Vertebrata</taxon>
        <taxon>Euteleostomi</taxon>
        <taxon>Mammalia</taxon>
        <taxon>Eutheria</taxon>
        <taxon>Euarchontoglires</taxon>
        <taxon>Primates</taxon>
        <taxon>Haplorrhini</taxon>
        <taxon>Catarrhini</taxon>
        <taxon>Cercopithecidae</taxon>
        <taxon>Colobinae</taxon>
        <taxon>Piliocolobus</taxon>
    </lineage>
</organism>
<proteinExistence type="inferred from homology"/>
<evidence type="ECO:0000256" key="3">
    <source>
        <dbReference type="ARBA" id="ARBA00008743"/>
    </source>
</evidence>
<evidence type="ECO:0000256" key="5">
    <source>
        <dbReference type="ARBA" id="ARBA00022692"/>
    </source>
</evidence>
<feature type="domain" description="OST48 middle" evidence="13">
    <location>
        <begin position="365"/>
        <end position="440"/>
    </location>
</feature>
<dbReference type="PANTHER" id="PTHR10830:SF0">
    <property type="entry name" value="DOLICHYL-DIPHOSPHOOLIGOSACCHARIDE--PROTEIN GLYCOSYLTRANSFERASE 48 KDA SUBUNIT"/>
    <property type="match status" value="1"/>
</dbReference>
<keyword evidence="5" id="KW-0812">Transmembrane</keyword>
<comment type="pathway">
    <text evidence="2 11">Protein modification; protein glycosylation.</text>
</comment>
<evidence type="ECO:0000256" key="10">
    <source>
        <dbReference type="ARBA" id="ARBA00046842"/>
    </source>
</evidence>
<reference evidence="14" key="1">
    <citation type="submission" date="2025-08" db="UniProtKB">
        <authorList>
            <consortium name="Ensembl"/>
        </authorList>
    </citation>
    <scope>IDENTIFICATION</scope>
</reference>
<evidence type="ECO:0000256" key="11">
    <source>
        <dbReference type="RuleBase" id="RU361142"/>
    </source>
</evidence>
<dbReference type="UniPathway" id="UPA00378"/>
<dbReference type="AlphaFoldDB" id="A0A8C9LMK5"/>
<comment type="subunit">
    <text evidence="10">Component of the oligosaccharyltransferase (OST) complex. OST exists in two different complex forms which contain common core subunits RPN1, RPN2, OST48, OST4, DAD1 and TMEM258, either STT3A or STT3B as catalytic subunits, and form-specific accessory subunits. STT3A complex assembly occurs through the formation of 3 subcomplexes. Subcomplex 1 contains RPN1 and TMEM258, subcomplex 2 contains the STT3A-specific subunits STT3A, DC2/OSTC, and KCP2 as well as the core subunit OST4, and subcomplex 3 contains RPN2, DAD1, and OST48. The STT3A complex can form stable complexes with the Sec61 complex or with both the Sec61 and TRAP complexes. Interacts with SMIM22.</text>
</comment>
<comment type="similarity">
    <text evidence="3 11">Belongs to the DDOST 48 kDa subunit family.</text>
</comment>
<sequence length="440" mass="51739">YIFFFFKIPIYLCKEIQLETTVDYNLSSVQGAVKNKIKKYNNHNLLLITNIPYLEKTYKEFLNIFSGEKVSISFKTKIVYIDIKDCTSTSDPSYNDNSACQLEHKSDNKVDHELDHVLYDGLIIIVNILDDKFVSKISSTYIDSFVKAKKNIFLSLNNVIGKNATKLLKSLNIYVHGNNNYVDDIFHNNISLIKNKSEELKNTFYTNKIIENTPIIKTYSQKNKLNILYKGTAHSVLLKEKYYLEVLKCNKTCLLYNSSHEILNNQKKGLDILLVSSIQLENNLRLVFSSSSVIFSDLFFKINNDNKKIAVDLVHWCLNKSGIIRYNNFKLYKSSDTSEMNSFCVTDWDRNINTYENTNDKYISEVKQKPCFYINDVIYVSIDFYELNYNYWIPYKKKDIQFELIHTNIIYRNFLNRYKNANNPTYYKNFKLPNKHGIYK</sequence>
<dbReference type="GO" id="GO:0018279">
    <property type="term" value="P:protein N-linked glycosylation via asparagine"/>
    <property type="evidence" value="ECO:0007669"/>
    <property type="project" value="UniProtKB-UniRule"/>
</dbReference>
<evidence type="ECO:0000256" key="6">
    <source>
        <dbReference type="ARBA" id="ARBA00022824"/>
    </source>
</evidence>
<evidence type="ECO:0000259" key="13">
    <source>
        <dbReference type="Pfam" id="PF23358"/>
    </source>
</evidence>
<accession>A0A8C9LMK5</accession>
<comment type="subcellular location">
    <subcellularLocation>
        <location evidence="1 11">Endoplasmic reticulum membrane</location>
        <topology evidence="1 11">Single-pass type I membrane protein</topology>
    </subcellularLocation>
</comment>
<evidence type="ECO:0000256" key="2">
    <source>
        <dbReference type="ARBA" id="ARBA00004922"/>
    </source>
</evidence>
<keyword evidence="15" id="KW-1185">Reference proteome</keyword>
<dbReference type="Proteomes" id="UP000694416">
    <property type="component" value="Unplaced"/>
</dbReference>
<evidence type="ECO:0000259" key="12">
    <source>
        <dbReference type="Pfam" id="PF03345"/>
    </source>
</evidence>
<dbReference type="Ensembl" id="ENSPTET00000019544.1">
    <property type="protein sequence ID" value="ENSPTEP00000012995.1"/>
    <property type="gene ID" value="ENSPTEG00000014592.1"/>
</dbReference>
<protein>
    <recommendedName>
        <fullName evidence="4 11">Dolichyl-diphosphooligosaccharide--protein glycosyltransferase 48 kDa subunit</fullName>
        <shortName evidence="11">Oligosaccharyl transferase 48 kDa subunit</shortName>
    </recommendedName>
</protein>
<name>A0A8C9LMK5_9PRIM</name>
<keyword evidence="6 11" id="KW-0256">Endoplasmic reticulum</keyword>
<keyword evidence="7" id="KW-1133">Transmembrane helix</keyword>
<evidence type="ECO:0000256" key="7">
    <source>
        <dbReference type="ARBA" id="ARBA00022989"/>
    </source>
</evidence>
<keyword evidence="8" id="KW-0472">Membrane</keyword>
<evidence type="ECO:0000313" key="15">
    <source>
        <dbReference type="Proteomes" id="UP000694416"/>
    </source>
</evidence>
<dbReference type="InterPro" id="IPR055457">
    <property type="entry name" value="OST48_N"/>
</dbReference>
<evidence type="ECO:0000256" key="9">
    <source>
        <dbReference type="ARBA" id="ARBA00045729"/>
    </source>
</evidence>
<dbReference type="InterPro" id="IPR005013">
    <property type="entry name" value="DDOST_48_kDa_subunit"/>
</dbReference>
<evidence type="ECO:0000313" key="14">
    <source>
        <dbReference type="Ensembl" id="ENSPTEP00000012995.1"/>
    </source>
</evidence>
<dbReference type="PANTHER" id="PTHR10830">
    <property type="entry name" value="DOLICHYL-DIPHOSPHOOLIGOSACCHARIDE--PROTEIN GLYCOSYLTRANSFERASE 48 KDA SUBUNIT"/>
    <property type="match status" value="1"/>
</dbReference>
<feature type="domain" description="OST48 N-terminal" evidence="12">
    <location>
        <begin position="114"/>
        <end position="317"/>
    </location>
</feature>
<comment type="function">
    <text evidence="9">Subunit of the oligosaccharyl transferase (OST) complex that catalyzes the initial transfer of a defined glycan (Glc(3)Man(9)GlcNAc(2) in eukaryotes) from the lipid carrier dolichol-pyrophosphate to an asparagine residue within an Asn-X-Ser/Thr consensus motif in nascent polypeptide chains, the first step in protein N-glycosylation. N-glycosylation occurs cotranslationally and the complex associates with the Sec61 complex at the channel-forming translocon complex that mediates protein translocation across the endoplasmic reticulum (ER). All subunits are required for a maximal enzyme activity. Required for the assembly of both SST3A- and SS3B-containing OST complexes.</text>
</comment>
<dbReference type="Pfam" id="PF03345">
    <property type="entry name" value="OST48_N"/>
    <property type="match status" value="1"/>
</dbReference>
<evidence type="ECO:0000256" key="1">
    <source>
        <dbReference type="ARBA" id="ARBA00004115"/>
    </source>
</evidence>
<dbReference type="GO" id="GO:0008250">
    <property type="term" value="C:oligosaccharyltransferase complex"/>
    <property type="evidence" value="ECO:0007669"/>
    <property type="project" value="TreeGrafter"/>
</dbReference>
<dbReference type="InterPro" id="IPR055459">
    <property type="entry name" value="OST48_MD"/>
</dbReference>
<reference evidence="14" key="2">
    <citation type="submission" date="2025-09" db="UniProtKB">
        <authorList>
            <consortium name="Ensembl"/>
        </authorList>
    </citation>
    <scope>IDENTIFICATION</scope>
</reference>